<feature type="region of interest" description="Disordered" evidence="1">
    <location>
        <begin position="446"/>
        <end position="466"/>
    </location>
</feature>
<sequence>MSAKNTALLRRSARLSSQPTTSSSADKKPVPEMETMVSDAGLKIKQGEMGANDAEELISSLEAKISKAEEGQYVRLVPDSQISRAMINTFVNITETLKKLRGWLSPRQYESLKTQPCIQQFMHLDTLGWSGQVFHNIVMRLTTHSAMGDALWFELGEDLVRFSINEFCLITGLNCVGSTHLPVVESRLMSRYFSNVRGVTRENLELQMSNSKFDNDADAVKLSLLYIVFCIPLSNASSVKIDPKYFALADNLDAFNEFPWGVLSWEATRTAICSTVENRISSKRRPKKNIDKSRYSVAGFPQALLVWAYKTSPVIASKFTTNYKHALPRMMSWTTEDNVRFDDVLAAFATVGESKCVVLTPTEEELKNPCVARLFLNLPKAQPQLPPSKSSFPRPSTDTNSEWREFQKEIRTEIASLNKKFEDMKKEQKHSNKLLRRVLKMLSANSNEKGQGQPHTAHEDAENENNKVNIAEDELNEGEANAKAKPSVEEIAEEAMPDLEKGVIEEDDGKEIIPDQDPSILDEPSNEDSIGALVVPHI</sequence>
<accession>A0AA87YNA4</accession>
<dbReference type="Pfam" id="PF09331">
    <property type="entry name" value="DUF1985"/>
    <property type="match status" value="1"/>
</dbReference>
<evidence type="ECO:0000313" key="3">
    <source>
        <dbReference type="EMBL" id="GMN18764.1"/>
    </source>
</evidence>
<dbReference type="InterPro" id="IPR015410">
    <property type="entry name" value="DUF1985"/>
</dbReference>
<feature type="compositionally biased region" description="Polar residues" evidence="1">
    <location>
        <begin position="14"/>
        <end position="24"/>
    </location>
</feature>
<proteinExistence type="predicted"/>
<feature type="region of interest" description="Disordered" evidence="1">
    <location>
        <begin position="493"/>
        <end position="538"/>
    </location>
</feature>
<dbReference type="AlphaFoldDB" id="A0AA87YNA4"/>
<dbReference type="PANTHER" id="PTHR48449:SF1">
    <property type="entry name" value="DUF1985 DOMAIN-CONTAINING PROTEIN"/>
    <property type="match status" value="1"/>
</dbReference>
<organism evidence="3 4">
    <name type="scientific">Ficus carica</name>
    <name type="common">Common fig</name>
    <dbReference type="NCBI Taxonomy" id="3494"/>
    <lineage>
        <taxon>Eukaryota</taxon>
        <taxon>Viridiplantae</taxon>
        <taxon>Streptophyta</taxon>
        <taxon>Embryophyta</taxon>
        <taxon>Tracheophyta</taxon>
        <taxon>Spermatophyta</taxon>
        <taxon>Magnoliopsida</taxon>
        <taxon>eudicotyledons</taxon>
        <taxon>Gunneridae</taxon>
        <taxon>Pentapetalae</taxon>
        <taxon>rosids</taxon>
        <taxon>fabids</taxon>
        <taxon>Rosales</taxon>
        <taxon>Moraceae</taxon>
        <taxon>Ficeae</taxon>
        <taxon>Ficus</taxon>
    </lineage>
</organism>
<reference evidence="3" key="1">
    <citation type="submission" date="2023-07" db="EMBL/GenBank/DDBJ databases">
        <title>draft genome sequence of fig (Ficus carica).</title>
        <authorList>
            <person name="Takahashi T."/>
            <person name="Nishimura K."/>
        </authorList>
    </citation>
    <scope>NUCLEOTIDE SEQUENCE</scope>
</reference>
<evidence type="ECO:0000313" key="4">
    <source>
        <dbReference type="Proteomes" id="UP001187192"/>
    </source>
</evidence>
<keyword evidence="4" id="KW-1185">Reference proteome</keyword>
<dbReference type="EMBL" id="BTGU01008757">
    <property type="protein sequence ID" value="GMN18764.1"/>
    <property type="molecule type" value="Genomic_DNA"/>
</dbReference>
<feature type="region of interest" description="Disordered" evidence="1">
    <location>
        <begin position="382"/>
        <end position="402"/>
    </location>
</feature>
<feature type="region of interest" description="Disordered" evidence="1">
    <location>
        <begin position="1"/>
        <end position="33"/>
    </location>
</feature>
<name>A0AA87YNA4_FICCA</name>
<protein>
    <recommendedName>
        <fullName evidence="2">DUF1985 domain-containing protein</fullName>
    </recommendedName>
</protein>
<dbReference type="PANTHER" id="PTHR48449">
    <property type="entry name" value="DUF1985 DOMAIN-CONTAINING PROTEIN"/>
    <property type="match status" value="1"/>
</dbReference>
<comment type="caution">
    <text evidence="3">The sequence shown here is derived from an EMBL/GenBank/DDBJ whole genome shotgun (WGS) entry which is preliminary data.</text>
</comment>
<evidence type="ECO:0000256" key="1">
    <source>
        <dbReference type="SAM" id="MobiDB-lite"/>
    </source>
</evidence>
<feature type="domain" description="DUF1985" evidence="2">
    <location>
        <begin position="149"/>
        <end position="268"/>
    </location>
</feature>
<feature type="compositionally biased region" description="Polar residues" evidence="1">
    <location>
        <begin position="387"/>
        <end position="400"/>
    </location>
</feature>
<evidence type="ECO:0000259" key="2">
    <source>
        <dbReference type="Pfam" id="PF09331"/>
    </source>
</evidence>
<gene>
    <name evidence="3" type="ORF">TIFTF001_050843</name>
</gene>
<dbReference type="Proteomes" id="UP001187192">
    <property type="component" value="Unassembled WGS sequence"/>
</dbReference>